<keyword evidence="5" id="KW-1185">Reference proteome</keyword>
<dbReference type="GO" id="GO:0000981">
    <property type="term" value="F:DNA-binding transcription factor activity, RNA polymerase II-specific"/>
    <property type="evidence" value="ECO:0007669"/>
    <property type="project" value="InterPro"/>
</dbReference>
<dbReference type="GO" id="GO:0000976">
    <property type="term" value="F:transcription cis-regulatory region binding"/>
    <property type="evidence" value="ECO:0007669"/>
    <property type="project" value="TreeGrafter"/>
</dbReference>
<reference evidence="4" key="1">
    <citation type="journal article" date="2020" name="Stud. Mycol.">
        <title>101 Dothideomycetes genomes: a test case for predicting lifestyles and emergence of pathogens.</title>
        <authorList>
            <person name="Haridas S."/>
            <person name="Albert R."/>
            <person name="Binder M."/>
            <person name="Bloem J."/>
            <person name="Labutti K."/>
            <person name="Salamov A."/>
            <person name="Andreopoulos B."/>
            <person name="Baker S."/>
            <person name="Barry K."/>
            <person name="Bills G."/>
            <person name="Bluhm B."/>
            <person name="Cannon C."/>
            <person name="Castanera R."/>
            <person name="Culley D."/>
            <person name="Daum C."/>
            <person name="Ezra D."/>
            <person name="Gonzalez J."/>
            <person name="Henrissat B."/>
            <person name="Kuo A."/>
            <person name="Liang C."/>
            <person name="Lipzen A."/>
            <person name="Lutzoni F."/>
            <person name="Magnuson J."/>
            <person name="Mondo S."/>
            <person name="Nolan M."/>
            <person name="Ohm R."/>
            <person name="Pangilinan J."/>
            <person name="Park H.-J."/>
            <person name="Ramirez L."/>
            <person name="Alfaro M."/>
            <person name="Sun H."/>
            <person name="Tritt A."/>
            <person name="Yoshinaga Y."/>
            <person name="Zwiers L.-H."/>
            <person name="Turgeon B."/>
            <person name="Goodwin S."/>
            <person name="Spatafora J."/>
            <person name="Crous P."/>
            <person name="Grigoriev I."/>
        </authorList>
    </citation>
    <scope>NUCLEOTIDE SEQUENCE</scope>
    <source>
        <strain evidence="4">CBS 122681</strain>
    </source>
</reference>
<protein>
    <recommendedName>
        <fullName evidence="3">Zn(2)-C6 fungal-type domain-containing protein</fullName>
    </recommendedName>
</protein>
<evidence type="ECO:0000259" key="3">
    <source>
        <dbReference type="PROSITE" id="PS50048"/>
    </source>
</evidence>
<evidence type="ECO:0000256" key="1">
    <source>
        <dbReference type="ARBA" id="ARBA00004123"/>
    </source>
</evidence>
<proteinExistence type="predicted"/>
<feature type="domain" description="Zn(2)-C6 fungal-type" evidence="3">
    <location>
        <begin position="38"/>
        <end position="68"/>
    </location>
</feature>
<evidence type="ECO:0000313" key="4">
    <source>
        <dbReference type="EMBL" id="KAF2653656.1"/>
    </source>
</evidence>
<dbReference type="Gene3D" id="4.10.240.10">
    <property type="entry name" value="Zn(2)-C6 fungal-type DNA-binding domain"/>
    <property type="match status" value="1"/>
</dbReference>
<dbReference type="InterPro" id="IPR036864">
    <property type="entry name" value="Zn2-C6_fun-type_DNA-bd_sf"/>
</dbReference>
<dbReference type="CDD" id="cd00067">
    <property type="entry name" value="GAL4"/>
    <property type="match status" value="1"/>
</dbReference>
<dbReference type="AlphaFoldDB" id="A0A6A6T1A3"/>
<dbReference type="SMART" id="SM00066">
    <property type="entry name" value="GAL4"/>
    <property type="match status" value="1"/>
</dbReference>
<dbReference type="OrthoDB" id="4937900at2759"/>
<dbReference type="PROSITE" id="PS00463">
    <property type="entry name" value="ZN2_CY6_FUNGAL_1"/>
    <property type="match status" value="1"/>
</dbReference>
<accession>A0A6A6T1A3</accession>
<dbReference type="GO" id="GO:0008270">
    <property type="term" value="F:zinc ion binding"/>
    <property type="evidence" value="ECO:0007669"/>
    <property type="project" value="InterPro"/>
</dbReference>
<dbReference type="GO" id="GO:0005634">
    <property type="term" value="C:nucleus"/>
    <property type="evidence" value="ECO:0007669"/>
    <property type="project" value="UniProtKB-SubCell"/>
</dbReference>
<evidence type="ECO:0000313" key="5">
    <source>
        <dbReference type="Proteomes" id="UP000799324"/>
    </source>
</evidence>
<dbReference type="InterPro" id="IPR021858">
    <property type="entry name" value="Fun_TF"/>
</dbReference>
<sequence length="468" mass="53363">MKPNYRVRFASSQHVAHDHCALSFATPGIRANEKSRNGCRECKRRRVKCDETFPVCRRCQRRSTLCIMDPKKPTWQLELPGITMVQVPDSTLLLGDHVDSRLLRQWLERTSQVMVLDPDLNPLSFPILSLLPACPWLASVLQSISAAHENNFDPGKSTACFVERGRALTAFARQLEAPNPPLAPMLLGVFLLGVSSSWIESDPSQYGAEHLTGGRAIFDMLVDAEKSKRDHMDWFAIGTYVYWDMACSLLVDSAKLKPLNTSKIYAAVSDMRWSYHPMAGRAIELLYLLSTLGRYCRSFISFGERDLELELTIEEQLVQWLSPTEGEDPELMALSEAFRDHGLILLYRICGPSPSSTDRLLEEEIKEHRIVELALKAYDALSRIPSSSTRHIMLPIPLLTVGSELREEDEPKRKEVIERFGVLRSMNRTPVNLWAIEVLEEVWEYRRKGIRASWVEVMLWKGWTFTLG</sequence>
<dbReference type="PANTHER" id="PTHR37534">
    <property type="entry name" value="TRANSCRIPTIONAL ACTIVATOR PROTEIN UGA3"/>
    <property type="match status" value="1"/>
</dbReference>
<dbReference type="Pfam" id="PF00172">
    <property type="entry name" value="Zn_clus"/>
    <property type="match status" value="1"/>
</dbReference>
<evidence type="ECO:0000256" key="2">
    <source>
        <dbReference type="ARBA" id="ARBA00023242"/>
    </source>
</evidence>
<gene>
    <name evidence="4" type="ORF">K491DRAFT_661532</name>
</gene>
<dbReference type="Proteomes" id="UP000799324">
    <property type="component" value="Unassembled WGS sequence"/>
</dbReference>
<dbReference type="GO" id="GO:0045944">
    <property type="term" value="P:positive regulation of transcription by RNA polymerase II"/>
    <property type="evidence" value="ECO:0007669"/>
    <property type="project" value="TreeGrafter"/>
</dbReference>
<dbReference type="PROSITE" id="PS50048">
    <property type="entry name" value="ZN2_CY6_FUNGAL_2"/>
    <property type="match status" value="1"/>
</dbReference>
<dbReference type="InterPro" id="IPR001138">
    <property type="entry name" value="Zn2Cys6_DnaBD"/>
</dbReference>
<keyword evidence="2" id="KW-0539">Nucleus</keyword>
<name>A0A6A6T1A3_9PLEO</name>
<comment type="subcellular location">
    <subcellularLocation>
        <location evidence="1">Nucleus</location>
    </subcellularLocation>
</comment>
<dbReference type="EMBL" id="MU004377">
    <property type="protein sequence ID" value="KAF2653656.1"/>
    <property type="molecule type" value="Genomic_DNA"/>
</dbReference>
<dbReference type="Pfam" id="PF11951">
    <property type="entry name" value="Fungal_trans_2"/>
    <property type="match status" value="1"/>
</dbReference>
<organism evidence="4 5">
    <name type="scientific">Lophiostoma macrostomum CBS 122681</name>
    <dbReference type="NCBI Taxonomy" id="1314788"/>
    <lineage>
        <taxon>Eukaryota</taxon>
        <taxon>Fungi</taxon>
        <taxon>Dikarya</taxon>
        <taxon>Ascomycota</taxon>
        <taxon>Pezizomycotina</taxon>
        <taxon>Dothideomycetes</taxon>
        <taxon>Pleosporomycetidae</taxon>
        <taxon>Pleosporales</taxon>
        <taxon>Lophiostomataceae</taxon>
        <taxon>Lophiostoma</taxon>
    </lineage>
</organism>
<dbReference type="PANTHER" id="PTHR37534:SF11">
    <property type="entry name" value="ZN(II)2CYS6 TRANSCRIPTION FACTOR (EUROFUNG)"/>
    <property type="match status" value="1"/>
</dbReference>
<dbReference type="SUPFAM" id="SSF57701">
    <property type="entry name" value="Zn2/Cys6 DNA-binding domain"/>
    <property type="match status" value="1"/>
</dbReference>